<sequence>MQVITIYILSALSYILGKADIFLIPCPFKYLTHLDCPGCGFQRSVLALFQGNFLESFQLYPPAIPFLLSAIAGISVSILKKNTESKLLKIMYFTTGAIVVINYVYKIATHQLH</sequence>
<comment type="caution">
    <text evidence="2">The sequence shown here is derived from an EMBL/GenBank/DDBJ whole genome shotgun (WGS) entry which is preliminary data.</text>
</comment>
<name>A0A4U1CVW8_9SPHI</name>
<dbReference type="InterPro" id="IPR021215">
    <property type="entry name" value="DUF2752"/>
</dbReference>
<dbReference type="OrthoDB" id="9815897at2"/>
<protein>
    <submittedName>
        <fullName evidence="2">DUF2752 domain-containing protein</fullName>
    </submittedName>
</protein>
<dbReference type="Proteomes" id="UP000309488">
    <property type="component" value="Unassembled WGS sequence"/>
</dbReference>
<dbReference type="EMBL" id="SWBR01000001">
    <property type="protein sequence ID" value="TKC12320.1"/>
    <property type="molecule type" value="Genomic_DNA"/>
</dbReference>
<reference evidence="2 3" key="1">
    <citation type="submission" date="2019-04" db="EMBL/GenBank/DDBJ databases">
        <title>Pedobacter sp. RP-3-22 sp. nov., isolated from Arctic soil.</title>
        <authorList>
            <person name="Dahal R.H."/>
            <person name="Kim D.-U."/>
        </authorList>
    </citation>
    <scope>NUCLEOTIDE SEQUENCE [LARGE SCALE GENOMIC DNA]</scope>
    <source>
        <strain evidence="2 3">RP-3-22</strain>
    </source>
</reference>
<organism evidence="2 3">
    <name type="scientific">Pedobacter polaris</name>
    <dbReference type="NCBI Taxonomy" id="2571273"/>
    <lineage>
        <taxon>Bacteria</taxon>
        <taxon>Pseudomonadati</taxon>
        <taxon>Bacteroidota</taxon>
        <taxon>Sphingobacteriia</taxon>
        <taxon>Sphingobacteriales</taxon>
        <taxon>Sphingobacteriaceae</taxon>
        <taxon>Pedobacter</taxon>
    </lineage>
</organism>
<keyword evidence="1" id="KW-0472">Membrane</keyword>
<accession>A0A4U1CVW8</accession>
<dbReference type="Pfam" id="PF10825">
    <property type="entry name" value="DUF2752"/>
    <property type="match status" value="1"/>
</dbReference>
<feature type="transmembrane region" description="Helical" evidence="1">
    <location>
        <begin position="90"/>
        <end position="108"/>
    </location>
</feature>
<proteinExistence type="predicted"/>
<gene>
    <name evidence="2" type="ORF">FA048_01495</name>
</gene>
<feature type="transmembrane region" description="Helical" evidence="1">
    <location>
        <begin position="59"/>
        <end position="78"/>
    </location>
</feature>
<evidence type="ECO:0000256" key="1">
    <source>
        <dbReference type="SAM" id="Phobius"/>
    </source>
</evidence>
<keyword evidence="1" id="KW-0812">Transmembrane</keyword>
<evidence type="ECO:0000313" key="3">
    <source>
        <dbReference type="Proteomes" id="UP000309488"/>
    </source>
</evidence>
<keyword evidence="3" id="KW-1185">Reference proteome</keyword>
<keyword evidence="1" id="KW-1133">Transmembrane helix</keyword>
<dbReference type="AlphaFoldDB" id="A0A4U1CVW8"/>
<evidence type="ECO:0000313" key="2">
    <source>
        <dbReference type="EMBL" id="TKC12320.1"/>
    </source>
</evidence>